<dbReference type="SMART" id="SM00257">
    <property type="entry name" value="LysM"/>
    <property type="match status" value="1"/>
</dbReference>
<gene>
    <name evidence="2" type="ORF">JOE61_001310</name>
</gene>
<sequence>MSTMTLTPALSTTVRLTRRGRLVVLALGLLLVALVGVVLAGGSVATSESGPTPATEMITVGTGDTLWAIAAERAEAGDVREVIERIQRLNSLDGGLVVTGQRLVVPAG</sequence>
<name>A0ABS2M8K4_9ACTN</name>
<evidence type="ECO:0000259" key="1">
    <source>
        <dbReference type="SMART" id="SM00257"/>
    </source>
</evidence>
<dbReference type="InterPro" id="IPR036779">
    <property type="entry name" value="LysM_dom_sf"/>
</dbReference>
<proteinExistence type="predicted"/>
<protein>
    <submittedName>
        <fullName evidence="2">LysM repeat protein</fullName>
    </submittedName>
</protein>
<accession>A0ABS2M8K4</accession>
<dbReference type="Proteomes" id="UP000732378">
    <property type="component" value="Unassembled WGS sequence"/>
</dbReference>
<keyword evidence="3" id="KW-1185">Reference proteome</keyword>
<dbReference type="CDD" id="cd00118">
    <property type="entry name" value="LysM"/>
    <property type="match status" value="1"/>
</dbReference>
<organism evidence="2 3">
    <name type="scientific">Nocardioides salarius</name>
    <dbReference type="NCBI Taxonomy" id="374513"/>
    <lineage>
        <taxon>Bacteria</taxon>
        <taxon>Bacillati</taxon>
        <taxon>Actinomycetota</taxon>
        <taxon>Actinomycetes</taxon>
        <taxon>Propionibacteriales</taxon>
        <taxon>Nocardioidaceae</taxon>
        <taxon>Nocardioides</taxon>
    </lineage>
</organism>
<reference evidence="2 3" key="1">
    <citation type="submission" date="2021-01" db="EMBL/GenBank/DDBJ databases">
        <title>Sequencing the genomes of 1000 actinobacteria strains.</title>
        <authorList>
            <person name="Klenk H.-P."/>
        </authorList>
    </citation>
    <scope>NUCLEOTIDE SEQUENCE [LARGE SCALE GENOMIC DNA]</scope>
    <source>
        <strain evidence="2 3">DSM 18239</strain>
    </source>
</reference>
<comment type="caution">
    <text evidence="2">The sequence shown here is derived from an EMBL/GenBank/DDBJ whole genome shotgun (WGS) entry which is preliminary data.</text>
</comment>
<dbReference type="SUPFAM" id="SSF54106">
    <property type="entry name" value="LysM domain"/>
    <property type="match status" value="1"/>
</dbReference>
<dbReference type="RefSeq" id="WP_193670117.1">
    <property type="nucleotide sequence ID" value="NZ_CAXICV010000401.1"/>
</dbReference>
<dbReference type="Pfam" id="PF01476">
    <property type="entry name" value="LysM"/>
    <property type="match status" value="1"/>
</dbReference>
<dbReference type="InterPro" id="IPR018392">
    <property type="entry name" value="LysM"/>
</dbReference>
<evidence type="ECO:0000313" key="3">
    <source>
        <dbReference type="Proteomes" id="UP000732378"/>
    </source>
</evidence>
<evidence type="ECO:0000313" key="2">
    <source>
        <dbReference type="EMBL" id="MBM7507496.1"/>
    </source>
</evidence>
<dbReference type="Gene3D" id="3.10.350.10">
    <property type="entry name" value="LysM domain"/>
    <property type="match status" value="1"/>
</dbReference>
<feature type="domain" description="LysM" evidence="1">
    <location>
        <begin position="57"/>
        <end position="106"/>
    </location>
</feature>
<dbReference type="EMBL" id="JAFBBZ010000001">
    <property type="protein sequence ID" value="MBM7507496.1"/>
    <property type="molecule type" value="Genomic_DNA"/>
</dbReference>